<feature type="compositionally biased region" description="Basic residues" evidence="1">
    <location>
        <begin position="1"/>
        <end position="11"/>
    </location>
</feature>
<dbReference type="AlphaFoldDB" id="A0A2Z7BBU9"/>
<proteinExistence type="predicted"/>
<evidence type="ECO:0000313" key="2">
    <source>
        <dbReference type="EMBL" id="KZV29274.1"/>
    </source>
</evidence>
<accession>A0A2Z7BBU9</accession>
<feature type="region of interest" description="Disordered" evidence="1">
    <location>
        <begin position="1"/>
        <end position="115"/>
    </location>
</feature>
<evidence type="ECO:0000313" key="3">
    <source>
        <dbReference type="Proteomes" id="UP000250235"/>
    </source>
</evidence>
<keyword evidence="3" id="KW-1185">Reference proteome</keyword>
<protein>
    <submittedName>
        <fullName evidence="2">Uncharacterized protein</fullName>
    </submittedName>
</protein>
<sequence length="115" mass="12656">MRRPMRQRLHHDARPPCSGHPGWSPTGWTTQGLAGPNLPSPGPNRGRTSESDARERSAPSRPRDAPPSTPTRNLAQPGHSSRLFLTPGHIHSSLVMSHDSMNLPQTEQHNIKPKT</sequence>
<dbReference type="EMBL" id="KV009404">
    <property type="protein sequence ID" value="KZV29274.1"/>
    <property type="molecule type" value="Genomic_DNA"/>
</dbReference>
<evidence type="ECO:0000256" key="1">
    <source>
        <dbReference type="SAM" id="MobiDB-lite"/>
    </source>
</evidence>
<feature type="compositionally biased region" description="Basic and acidic residues" evidence="1">
    <location>
        <begin position="47"/>
        <end position="64"/>
    </location>
</feature>
<feature type="compositionally biased region" description="Polar residues" evidence="1">
    <location>
        <begin position="99"/>
        <end position="108"/>
    </location>
</feature>
<dbReference type="Proteomes" id="UP000250235">
    <property type="component" value="Unassembled WGS sequence"/>
</dbReference>
<reference evidence="2 3" key="1">
    <citation type="journal article" date="2015" name="Proc. Natl. Acad. Sci. U.S.A.">
        <title>The resurrection genome of Boea hygrometrica: A blueprint for survival of dehydration.</title>
        <authorList>
            <person name="Xiao L."/>
            <person name="Yang G."/>
            <person name="Zhang L."/>
            <person name="Yang X."/>
            <person name="Zhao S."/>
            <person name="Ji Z."/>
            <person name="Zhou Q."/>
            <person name="Hu M."/>
            <person name="Wang Y."/>
            <person name="Chen M."/>
            <person name="Xu Y."/>
            <person name="Jin H."/>
            <person name="Xiao X."/>
            <person name="Hu G."/>
            <person name="Bao F."/>
            <person name="Hu Y."/>
            <person name="Wan P."/>
            <person name="Li L."/>
            <person name="Deng X."/>
            <person name="Kuang T."/>
            <person name="Xiang C."/>
            <person name="Zhu J.K."/>
            <person name="Oliver M.J."/>
            <person name="He Y."/>
        </authorList>
    </citation>
    <scope>NUCLEOTIDE SEQUENCE [LARGE SCALE GENOMIC DNA]</scope>
    <source>
        <strain evidence="3">cv. XS01</strain>
    </source>
</reference>
<gene>
    <name evidence="2" type="ORF">F511_35731</name>
</gene>
<name>A0A2Z7BBU9_9LAMI</name>
<organism evidence="2 3">
    <name type="scientific">Dorcoceras hygrometricum</name>
    <dbReference type="NCBI Taxonomy" id="472368"/>
    <lineage>
        <taxon>Eukaryota</taxon>
        <taxon>Viridiplantae</taxon>
        <taxon>Streptophyta</taxon>
        <taxon>Embryophyta</taxon>
        <taxon>Tracheophyta</taxon>
        <taxon>Spermatophyta</taxon>
        <taxon>Magnoliopsida</taxon>
        <taxon>eudicotyledons</taxon>
        <taxon>Gunneridae</taxon>
        <taxon>Pentapetalae</taxon>
        <taxon>asterids</taxon>
        <taxon>lamiids</taxon>
        <taxon>Lamiales</taxon>
        <taxon>Gesneriaceae</taxon>
        <taxon>Didymocarpoideae</taxon>
        <taxon>Trichosporeae</taxon>
        <taxon>Loxocarpinae</taxon>
        <taxon>Dorcoceras</taxon>
    </lineage>
</organism>